<protein>
    <recommendedName>
        <fullName evidence="3">Nitroreductase domain-containing protein</fullName>
    </recommendedName>
</protein>
<feature type="domain" description="Nitroreductase" evidence="3">
    <location>
        <begin position="11"/>
        <end position="65"/>
    </location>
</feature>
<name>A0A645GU76_9ZZZZ</name>
<feature type="domain" description="Nitroreductase" evidence="3">
    <location>
        <begin position="73"/>
        <end position="151"/>
    </location>
</feature>
<dbReference type="AlphaFoldDB" id="A0A645GU76"/>
<dbReference type="CDD" id="cd02062">
    <property type="entry name" value="Nitro_FMN_reductase"/>
    <property type="match status" value="1"/>
</dbReference>
<dbReference type="EMBL" id="VSSQ01081399">
    <property type="protein sequence ID" value="MPN30325.1"/>
    <property type="molecule type" value="Genomic_DNA"/>
</dbReference>
<evidence type="ECO:0000259" key="3">
    <source>
        <dbReference type="Pfam" id="PF00881"/>
    </source>
</evidence>
<comment type="caution">
    <text evidence="4">The sequence shown here is derived from an EMBL/GenBank/DDBJ whole genome shotgun (WGS) entry which is preliminary data.</text>
</comment>
<organism evidence="4">
    <name type="scientific">bioreactor metagenome</name>
    <dbReference type="NCBI Taxonomy" id="1076179"/>
    <lineage>
        <taxon>unclassified sequences</taxon>
        <taxon>metagenomes</taxon>
        <taxon>ecological metagenomes</taxon>
    </lineage>
</organism>
<dbReference type="GO" id="GO:0016491">
    <property type="term" value="F:oxidoreductase activity"/>
    <property type="evidence" value="ECO:0007669"/>
    <property type="project" value="UniProtKB-KW"/>
</dbReference>
<reference evidence="4" key="1">
    <citation type="submission" date="2019-08" db="EMBL/GenBank/DDBJ databases">
        <authorList>
            <person name="Kucharzyk K."/>
            <person name="Murdoch R.W."/>
            <person name="Higgins S."/>
            <person name="Loffler F."/>
        </authorList>
    </citation>
    <scope>NUCLEOTIDE SEQUENCE</scope>
</reference>
<gene>
    <name evidence="4" type="ORF">SDC9_177796</name>
</gene>
<proteinExistence type="inferred from homology"/>
<evidence type="ECO:0000256" key="2">
    <source>
        <dbReference type="ARBA" id="ARBA00023002"/>
    </source>
</evidence>
<dbReference type="PANTHER" id="PTHR43673">
    <property type="entry name" value="NAD(P)H NITROREDUCTASE YDGI-RELATED"/>
    <property type="match status" value="1"/>
</dbReference>
<accession>A0A645GU76</accession>
<dbReference type="SUPFAM" id="SSF55469">
    <property type="entry name" value="FMN-dependent nitroreductase-like"/>
    <property type="match status" value="1"/>
</dbReference>
<dbReference type="InterPro" id="IPR029479">
    <property type="entry name" value="Nitroreductase"/>
</dbReference>
<evidence type="ECO:0000256" key="1">
    <source>
        <dbReference type="ARBA" id="ARBA00007118"/>
    </source>
</evidence>
<sequence>MNDLKKAIFETRRSVRLYKAEQITNDDLHTILAAGTMAASAMNEQAWFFTVIQKKDVIEEIGRLATGNEDSPYYNAPTLIVCFAKKDAIAPVEDCTLAMANMMYAAVACDLSTCWIHCTKQVFNDPQYAGLKKACGVPEGYTCIGSLVVGYQEGEHIPAKPRHQNVFSVIR</sequence>
<dbReference type="Gene3D" id="3.40.109.10">
    <property type="entry name" value="NADH Oxidase"/>
    <property type="match status" value="1"/>
</dbReference>
<evidence type="ECO:0000313" key="4">
    <source>
        <dbReference type="EMBL" id="MPN30325.1"/>
    </source>
</evidence>
<dbReference type="Pfam" id="PF00881">
    <property type="entry name" value="Nitroreductase"/>
    <property type="match status" value="2"/>
</dbReference>
<comment type="similarity">
    <text evidence="1">Belongs to the nitroreductase family.</text>
</comment>
<keyword evidence="2" id="KW-0560">Oxidoreductase</keyword>
<dbReference type="InterPro" id="IPR000415">
    <property type="entry name" value="Nitroreductase-like"/>
</dbReference>
<dbReference type="PANTHER" id="PTHR43673:SF10">
    <property type="entry name" value="NADH DEHYDROGENASE_NAD(P)H NITROREDUCTASE XCC3605-RELATED"/>
    <property type="match status" value="1"/>
</dbReference>